<dbReference type="Pfam" id="PF12705">
    <property type="entry name" value="PDDEXK_1"/>
    <property type="match status" value="1"/>
</dbReference>
<feature type="compositionally biased region" description="Basic and acidic residues" evidence="1">
    <location>
        <begin position="483"/>
        <end position="502"/>
    </location>
</feature>
<protein>
    <submittedName>
        <fullName evidence="3">PD-(D/E)XK nuclease superfamily protein</fullName>
    </submittedName>
</protein>
<organism evidence="3 4">
    <name type="scientific">Entomobacter blattae</name>
    <dbReference type="NCBI Taxonomy" id="2762277"/>
    <lineage>
        <taxon>Bacteria</taxon>
        <taxon>Pseudomonadati</taxon>
        <taxon>Pseudomonadota</taxon>
        <taxon>Alphaproteobacteria</taxon>
        <taxon>Acetobacterales</taxon>
        <taxon>Acetobacteraceae</taxon>
        <taxon>Entomobacter</taxon>
    </lineage>
</organism>
<feature type="region of interest" description="Disordered" evidence="1">
    <location>
        <begin position="479"/>
        <end position="511"/>
    </location>
</feature>
<gene>
    <name evidence="3" type="ORF">JGUZn3_06070</name>
</gene>
<proteinExistence type="predicted"/>
<keyword evidence="4" id="KW-1185">Reference proteome</keyword>
<sequence length="1067" mass="119880">MAGPMLIDIPLHDSFLERVVQLWLRQAEEKNDDGPTDLYPSADGLLIVPTRRSARALIEAFLHHFKGQAALLPRIVAVGALDEEEGALMGEDPFWVPPAVSLQHRFIVLSELVIKIQPFLAAAIGVESKTSLHHAWQMARSLVGLMDEAELNGCDLAEKLPLAAEGDFAQHWQVILRFLEIIICQWPAWLQEQGLSNPVKRRVSLIQEQAKFWQKKTPTLSVWAIGFGEAYPAIMAMLSAILQLPHGRVITRGVDFSLSEEVWNKLPDTHPQSGFKRILQALGRSRKAITPIKTFFPTFSENEMLKGRSRLLSKIMLPDTALAEWGEIQEGLNYSGITELHAQSLQEEAASIALALRHGLEKPGHRVALVTPDRSLAQRVVVELRRWGILADDSAGVPLAATPTGVFLRLMLQLVTEPFSSLTLLAFLKHPLVAMGYSPAECRCLARLLERKMLRGVAGFSGVEALIFRLEAQLAQRKNTSPVRDKPIRDKTVRDKPARDHLTNLPSEQNSSIANFDEREDEALLTYLRKLQNIWAFFSSYQGKTLSEWVRCCVLLAEQCAETDEEPGAKRLWVSEEGEVMSAHLSDLLFYGHSLAMEDRQDLPAVLAASLEGGTVRYRRRFGSEESEKLHPRVFIWGLLESRLQNVDFMVLGGLNETIWPPQSDPGPWVSRPMRQKIGLALPEREIGLSAYDFVAALCSAEQVILSSSARRSGSPAVKSRWLVRLEAFMMGQQRMLTFTASQAQRVGMASALRWRRQLDQPVEVKPAPKPYPLPELSLRPKVLSISDIGVWIKNPYIIYAKHVLGLRELPGLEGGIETKEFGNIVHEGLHHFFEHQNKEVSLVGSEEKLLAYFLSAFEHLRLRPAIGAWWQPRLKNIARTVIHILHQNWQNEGPLLLKSEQSGAITLPTSAGHFKVKGRADHIEYLPGGKVRIIDYKTGEVPTATSVREGWSPQLLLEAIIVQKGGFGHPWEGGGISLAYWSLKGSHREDRVVSVLSDSLSEKEEAYISGFYEELCGLIERFNNPLQPYLVKPRALKGKEETRWEAAYDQLARVKEWREEDNTDES</sequence>
<dbReference type="RefSeq" id="WP_203414254.1">
    <property type="nucleotide sequence ID" value="NZ_CP060244.1"/>
</dbReference>
<dbReference type="Proteomes" id="UP000516349">
    <property type="component" value="Chromosome"/>
</dbReference>
<dbReference type="SUPFAM" id="SSF52540">
    <property type="entry name" value="P-loop containing nucleoside triphosphate hydrolases"/>
    <property type="match status" value="1"/>
</dbReference>
<dbReference type="EMBL" id="CP060244">
    <property type="protein sequence ID" value="QNT77849.1"/>
    <property type="molecule type" value="Genomic_DNA"/>
</dbReference>
<dbReference type="InterPro" id="IPR027417">
    <property type="entry name" value="P-loop_NTPase"/>
</dbReference>
<reference evidence="3 4" key="1">
    <citation type="submission" date="2020-08" db="EMBL/GenBank/DDBJ databases">
        <title>Complete genome sequence of Entomobacter blattae G55GP.</title>
        <authorList>
            <person name="Poehlein A."/>
            <person name="Guzman J."/>
            <person name="Daniel R."/>
            <person name="Vilcinskas A."/>
        </authorList>
    </citation>
    <scope>NUCLEOTIDE SEQUENCE [LARGE SCALE GENOMIC DNA]</scope>
    <source>
        <strain evidence="3 4">G55GP</strain>
    </source>
</reference>
<dbReference type="Gene3D" id="3.90.320.10">
    <property type="match status" value="1"/>
</dbReference>
<dbReference type="InterPro" id="IPR014153">
    <property type="entry name" value="Ds_break_AddB"/>
</dbReference>
<accession>A0A7H1NPY9</accession>
<evidence type="ECO:0000256" key="1">
    <source>
        <dbReference type="SAM" id="MobiDB-lite"/>
    </source>
</evidence>
<evidence type="ECO:0000259" key="2">
    <source>
        <dbReference type="Pfam" id="PF12705"/>
    </source>
</evidence>
<feature type="domain" description="PD-(D/E)XK endonuclease-like" evidence="2">
    <location>
        <begin position="784"/>
        <end position="1055"/>
    </location>
</feature>
<dbReference type="InterPro" id="IPR011604">
    <property type="entry name" value="PDDEXK-like_dom_sf"/>
</dbReference>
<dbReference type="InterPro" id="IPR038726">
    <property type="entry name" value="PDDEXK_AddAB-type"/>
</dbReference>
<dbReference type="AlphaFoldDB" id="A0A7H1NPY9"/>
<dbReference type="NCBIfam" id="TIGR02786">
    <property type="entry name" value="addB_alphas"/>
    <property type="match status" value="1"/>
</dbReference>
<evidence type="ECO:0000313" key="3">
    <source>
        <dbReference type="EMBL" id="QNT77849.1"/>
    </source>
</evidence>
<dbReference type="KEGG" id="ebla:JGUZn3_06070"/>
<name>A0A7H1NPY9_9PROT</name>
<evidence type="ECO:0000313" key="4">
    <source>
        <dbReference type="Proteomes" id="UP000516349"/>
    </source>
</evidence>